<evidence type="ECO:0000256" key="1">
    <source>
        <dbReference type="ARBA" id="ARBA00022553"/>
    </source>
</evidence>
<dbReference type="Proteomes" id="UP000199013">
    <property type="component" value="Unassembled WGS sequence"/>
</dbReference>
<dbReference type="AlphaFoldDB" id="A0A1C3PFT9"/>
<dbReference type="PANTHER" id="PTHR44591:SF18">
    <property type="entry name" value="REGULATORY PROTEIN"/>
    <property type="match status" value="1"/>
</dbReference>
<name>A0A1C3PFT9_9ACTN</name>
<proteinExistence type="predicted"/>
<evidence type="ECO:0000259" key="3">
    <source>
        <dbReference type="PROSITE" id="PS50110"/>
    </source>
</evidence>
<dbReference type="PROSITE" id="PS50110">
    <property type="entry name" value="RESPONSE_REGULATORY"/>
    <property type="match status" value="1"/>
</dbReference>
<feature type="domain" description="Response regulatory" evidence="3">
    <location>
        <begin position="12"/>
        <end position="128"/>
    </location>
</feature>
<accession>A0A1C3PFT9</accession>
<dbReference type="PANTHER" id="PTHR44591">
    <property type="entry name" value="STRESS RESPONSE REGULATOR PROTEIN 1"/>
    <property type="match status" value="1"/>
</dbReference>
<evidence type="ECO:0000313" key="5">
    <source>
        <dbReference type="Proteomes" id="UP000199013"/>
    </source>
</evidence>
<dbReference type="SUPFAM" id="SSF52172">
    <property type="entry name" value="CheY-like"/>
    <property type="match status" value="1"/>
</dbReference>
<reference evidence="5" key="1">
    <citation type="submission" date="2016-02" db="EMBL/GenBank/DDBJ databases">
        <authorList>
            <person name="Wibberg D."/>
        </authorList>
    </citation>
    <scope>NUCLEOTIDE SEQUENCE [LARGE SCALE GENOMIC DNA]</scope>
</reference>
<dbReference type="Gene3D" id="3.40.50.2300">
    <property type="match status" value="1"/>
</dbReference>
<dbReference type="InterPro" id="IPR011006">
    <property type="entry name" value="CheY-like_superfamily"/>
</dbReference>
<feature type="modified residue" description="4-aspartylphosphate" evidence="2">
    <location>
        <position position="63"/>
    </location>
</feature>
<dbReference type="GO" id="GO:0000160">
    <property type="term" value="P:phosphorelay signal transduction system"/>
    <property type="evidence" value="ECO:0007669"/>
    <property type="project" value="InterPro"/>
</dbReference>
<evidence type="ECO:0000256" key="2">
    <source>
        <dbReference type="PROSITE-ProRule" id="PRU00169"/>
    </source>
</evidence>
<protein>
    <submittedName>
        <fullName evidence="4">Response regulator receiver protein</fullName>
    </submittedName>
</protein>
<gene>
    <name evidence="4" type="ORF">FDG2_5876</name>
</gene>
<dbReference type="InterPro" id="IPR050595">
    <property type="entry name" value="Bact_response_regulator"/>
</dbReference>
<dbReference type="InterPro" id="IPR001789">
    <property type="entry name" value="Sig_transdc_resp-reg_receiver"/>
</dbReference>
<evidence type="ECO:0000313" key="4">
    <source>
        <dbReference type="EMBL" id="SBW28697.1"/>
    </source>
</evidence>
<keyword evidence="1 2" id="KW-0597">Phosphoprotein</keyword>
<sequence length="143" mass="15030">MDGEPGAQDAVRVVVADDADGVRDLVCLLLDMEPDFVVVGQARDGAEAIEIVSCTEPDLVLLDVAMPVMDGLTALPAVRRVAPRARVVIFTGFSEQALGEQASALGAHALIEKGLAVDSLVDRLREVCGRAPAPVAVSRSTRR</sequence>
<dbReference type="CDD" id="cd17535">
    <property type="entry name" value="REC_NarL-like"/>
    <property type="match status" value="1"/>
</dbReference>
<dbReference type="InterPro" id="IPR058245">
    <property type="entry name" value="NreC/VraR/RcsB-like_REC"/>
</dbReference>
<dbReference type="Pfam" id="PF00072">
    <property type="entry name" value="Response_reg"/>
    <property type="match status" value="1"/>
</dbReference>
<dbReference type="EMBL" id="FLUV01002425">
    <property type="protein sequence ID" value="SBW28697.1"/>
    <property type="molecule type" value="Genomic_DNA"/>
</dbReference>
<keyword evidence="5" id="KW-1185">Reference proteome</keyword>
<organism evidence="4 5">
    <name type="scientific">Candidatus Protofrankia californiensis</name>
    <dbReference type="NCBI Taxonomy" id="1839754"/>
    <lineage>
        <taxon>Bacteria</taxon>
        <taxon>Bacillati</taxon>
        <taxon>Actinomycetota</taxon>
        <taxon>Actinomycetes</taxon>
        <taxon>Frankiales</taxon>
        <taxon>Frankiaceae</taxon>
        <taxon>Protofrankia</taxon>
    </lineage>
</organism>
<dbReference type="SMART" id="SM00448">
    <property type="entry name" value="REC"/>
    <property type="match status" value="1"/>
</dbReference>